<name>A0A0B7A1E6_9EUPU</name>
<protein>
    <submittedName>
        <fullName evidence="1">Uncharacterized protein</fullName>
    </submittedName>
</protein>
<sequence>MSRPGDILDNVLFYLCSFVLQKQTRIDNEAWINVITTETLVEKAYIFQSVIKRLTAPPMSGKIIITQTDSLM</sequence>
<gene>
    <name evidence="1" type="primary">ORF90880</name>
    <name evidence="2" type="synonym">ORF90881</name>
</gene>
<proteinExistence type="predicted"/>
<reference evidence="1" key="1">
    <citation type="submission" date="2014-12" db="EMBL/GenBank/DDBJ databases">
        <title>Insight into the proteome of Arion vulgaris.</title>
        <authorList>
            <person name="Aradska J."/>
            <person name="Bulat T."/>
            <person name="Smidak R."/>
            <person name="Sarate P."/>
            <person name="Gangsoo J."/>
            <person name="Sialana F."/>
            <person name="Bilban M."/>
            <person name="Lubec G."/>
        </authorList>
    </citation>
    <scope>NUCLEOTIDE SEQUENCE</scope>
    <source>
        <tissue evidence="1">Skin</tissue>
    </source>
</reference>
<dbReference type="AlphaFoldDB" id="A0A0B7A1E6"/>
<organism evidence="1">
    <name type="scientific">Arion vulgaris</name>
    <dbReference type="NCBI Taxonomy" id="1028688"/>
    <lineage>
        <taxon>Eukaryota</taxon>
        <taxon>Metazoa</taxon>
        <taxon>Spiralia</taxon>
        <taxon>Lophotrochozoa</taxon>
        <taxon>Mollusca</taxon>
        <taxon>Gastropoda</taxon>
        <taxon>Heterobranchia</taxon>
        <taxon>Euthyneura</taxon>
        <taxon>Panpulmonata</taxon>
        <taxon>Eupulmonata</taxon>
        <taxon>Stylommatophora</taxon>
        <taxon>Helicina</taxon>
        <taxon>Arionoidea</taxon>
        <taxon>Arionidae</taxon>
        <taxon>Arion</taxon>
    </lineage>
</organism>
<dbReference type="EMBL" id="HACG01027532">
    <property type="protein sequence ID" value="CEK74397.1"/>
    <property type="molecule type" value="Transcribed_RNA"/>
</dbReference>
<evidence type="ECO:0000313" key="2">
    <source>
        <dbReference type="EMBL" id="CEK74398.1"/>
    </source>
</evidence>
<dbReference type="EMBL" id="HACG01027533">
    <property type="protein sequence ID" value="CEK74398.1"/>
    <property type="molecule type" value="Transcribed_RNA"/>
</dbReference>
<accession>A0A0B7A1E6</accession>
<evidence type="ECO:0000313" key="1">
    <source>
        <dbReference type="EMBL" id="CEK74397.1"/>
    </source>
</evidence>